<dbReference type="Proteomes" id="UP000186601">
    <property type="component" value="Unassembled WGS sequence"/>
</dbReference>
<evidence type="ECO:0000313" key="3">
    <source>
        <dbReference type="Proteomes" id="UP000186601"/>
    </source>
</evidence>
<protein>
    <recommendedName>
        <fullName evidence="4">CxC1-like cysteine cluster associated with KDZ transposases domain-containing protein</fullName>
    </recommendedName>
</protein>
<dbReference type="AlphaFoldDB" id="A0A2R6S6I5"/>
<name>A0A2R6S6I5_9APHY</name>
<organism evidence="2 3">
    <name type="scientific">Hermanssonia centrifuga</name>
    <dbReference type="NCBI Taxonomy" id="98765"/>
    <lineage>
        <taxon>Eukaryota</taxon>
        <taxon>Fungi</taxon>
        <taxon>Dikarya</taxon>
        <taxon>Basidiomycota</taxon>
        <taxon>Agaricomycotina</taxon>
        <taxon>Agaricomycetes</taxon>
        <taxon>Polyporales</taxon>
        <taxon>Meruliaceae</taxon>
        <taxon>Hermanssonia</taxon>
    </lineage>
</organism>
<comment type="caution">
    <text evidence="2">The sequence shown here is derived from an EMBL/GenBank/DDBJ whole genome shotgun (WGS) entry which is preliminary data.</text>
</comment>
<proteinExistence type="predicted"/>
<dbReference type="EMBL" id="MLYV02000021">
    <property type="protein sequence ID" value="PSS37901.1"/>
    <property type="molecule type" value="Genomic_DNA"/>
</dbReference>
<feature type="compositionally biased region" description="Polar residues" evidence="1">
    <location>
        <begin position="24"/>
        <end position="39"/>
    </location>
</feature>
<dbReference type="STRING" id="98765.A0A2R6S6I5"/>
<dbReference type="InterPro" id="IPR040521">
    <property type="entry name" value="KDZ"/>
</dbReference>
<evidence type="ECO:0008006" key="4">
    <source>
        <dbReference type="Google" id="ProtNLM"/>
    </source>
</evidence>
<gene>
    <name evidence="2" type="ORF">PHLCEN_2v254</name>
</gene>
<dbReference type="PANTHER" id="PTHR33096:SF1">
    <property type="entry name" value="CXC1-LIKE CYSTEINE CLUSTER ASSOCIATED WITH KDZ TRANSPOSASES DOMAIN-CONTAINING PROTEIN"/>
    <property type="match status" value="1"/>
</dbReference>
<feature type="region of interest" description="Disordered" evidence="1">
    <location>
        <begin position="17"/>
        <end position="53"/>
    </location>
</feature>
<dbReference type="PANTHER" id="PTHR33096">
    <property type="entry name" value="CXC2 DOMAIN-CONTAINING PROTEIN"/>
    <property type="match status" value="1"/>
</dbReference>
<reference evidence="2 3" key="1">
    <citation type="submission" date="2018-02" db="EMBL/GenBank/DDBJ databases">
        <title>Genome sequence of the basidiomycete white-rot fungus Phlebia centrifuga.</title>
        <authorList>
            <person name="Granchi Z."/>
            <person name="Peng M."/>
            <person name="de Vries R.P."/>
            <person name="Hilden K."/>
            <person name="Makela M.R."/>
            <person name="Grigoriev I."/>
            <person name="Riley R."/>
        </authorList>
    </citation>
    <scope>NUCLEOTIDE SEQUENCE [LARGE SCALE GENOMIC DNA]</scope>
    <source>
        <strain evidence="2 3">FBCC195</strain>
    </source>
</reference>
<evidence type="ECO:0000313" key="2">
    <source>
        <dbReference type="EMBL" id="PSS37901.1"/>
    </source>
</evidence>
<evidence type="ECO:0000256" key="1">
    <source>
        <dbReference type="SAM" id="MobiDB-lite"/>
    </source>
</evidence>
<dbReference type="Pfam" id="PF18758">
    <property type="entry name" value="KDZ"/>
    <property type="match status" value="1"/>
</dbReference>
<sequence>MSGKRKGLSSAVHVRYGRGGSARRTVTLNPTGSQKAQQDASKRQLLASMSQAQQHLIHGAEPPAGDGADFGGQDLSLLPLLSAGDEGDFMSHAGGEYQLCQELLEELVTPAKLDMRTRRDRIQLRNQAWEEQMEDLVNAYLSWRDGHEPSEPKKHLDMHHIEVHAIQFFTTLSLAVTMDACETYPNIVLARRGYLGTAPRNPSIAIGFQVLEAYRQLHRVCPKLSIYGQVKALCHLHKQPFRRTLVEEFSMTFDVYLEILHRVDQRVNRTLRHDAPDWRLRNVCPPCMYTLTGEPELPLSLLCEMDGNSSLKLVDSAIRAGAPRIDERTFRSDIWITPDEVDRFKDEVASSDKAAPVDPDGDSNTEWVDVSAPVVLDNCVERWRSAAPEERKWMFPLFSVVGIFSSYCKHGHPLVACDMIRSGKLRKYPLAIVNRLMETFGKKIGLAYDVGCDLQKTLMNSSLGTRARELELRLLVPAFHGHAHNRLCQHWISMGIFS</sequence>
<keyword evidence="3" id="KW-1185">Reference proteome</keyword>
<accession>A0A2R6S6I5</accession>
<dbReference type="OrthoDB" id="3251205at2759"/>